<evidence type="ECO:0000256" key="6">
    <source>
        <dbReference type="ARBA" id="ARBA00023136"/>
    </source>
</evidence>
<evidence type="ECO:0000313" key="8">
    <source>
        <dbReference type="EMBL" id="XBX75691.1"/>
    </source>
</evidence>
<keyword evidence="5 7" id="KW-1133">Transmembrane helix</keyword>
<keyword evidence="3" id="KW-1003">Cell membrane</keyword>
<dbReference type="PANTHER" id="PTHR43663:SF1">
    <property type="entry name" value="CHROMATE TRANSPORTER"/>
    <property type="match status" value="1"/>
</dbReference>
<comment type="similarity">
    <text evidence="2">Belongs to the chromate ion transporter (CHR) (TC 2.A.51) family.</text>
</comment>
<feature type="transmembrane region" description="Helical" evidence="7">
    <location>
        <begin position="7"/>
        <end position="26"/>
    </location>
</feature>
<reference evidence="8" key="2">
    <citation type="submission" date="2024-06" db="EMBL/GenBank/DDBJ databases">
        <authorList>
            <person name="Petrova K.O."/>
            <person name="Toshchakov S.V."/>
            <person name="Boltjanskaja Y.V."/>
            <person name="Kevbrin V."/>
        </authorList>
    </citation>
    <scope>NUCLEOTIDE SEQUENCE</scope>
    <source>
        <strain evidence="8">Z-910T</strain>
    </source>
</reference>
<feature type="transmembrane region" description="Helical" evidence="7">
    <location>
        <begin position="111"/>
        <end position="132"/>
    </location>
</feature>
<accession>A0AAU7VPA7</accession>
<dbReference type="GO" id="GO:0015109">
    <property type="term" value="F:chromate transmembrane transporter activity"/>
    <property type="evidence" value="ECO:0007669"/>
    <property type="project" value="InterPro"/>
</dbReference>
<feature type="transmembrane region" description="Helical" evidence="7">
    <location>
        <begin position="144"/>
        <end position="160"/>
    </location>
</feature>
<evidence type="ECO:0000256" key="2">
    <source>
        <dbReference type="ARBA" id="ARBA00005262"/>
    </source>
</evidence>
<evidence type="ECO:0000256" key="7">
    <source>
        <dbReference type="SAM" id="Phobius"/>
    </source>
</evidence>
<organism evidence="8">
    <name type="scientific">Proteinivorax tanatarense</name>
    <dbReference type="NCBI Taxonomy" id="1260629"/>
    <lineage>
        <taxon>Bacteria</taxon>
        <taxon>Bacillati</taxon>
        <taxon>Bacillota</taxon>
        <taxon>Clostridia</taxon>
        <taxon>Eubacteriales</taxon>
        <taxon>Proteinivoracaceae</taxon>
        <taxon>Proteinivorax</taxon>
    </lineage>
</organism>
<protein>
    <submittedName>
        <fullName evidence="8">Chromate transporter</fullName>
    </submittedName>
</protein>
<dbReference type="InterPro" id="IPR052518">
    <property type="entry name" value="CHR_Transporter"/>
</dbReference>
<evidence type="ECO:0000256" key="4">
    <source>
        <dbReference type="ARBA" id="ARBA00022692"/>
    </source>
</evidence>
<dbReference type="GO" id="GO:0005886">
    <property type="term" value="C:plasma membrane"/>
    <property type="evidence" value="ECO:0007669"/>
    <property type="project" value="UniProtKB-SubCell"/>
</dbReference>
<sequence length="182" mass="19272">MSALIQLFVSFFKIGIISFGGGYAMIPLIEREIIENQGWLTEAQFLDIIAVAEMTPGPIAVNSATYIGYQTEGLLGAVAATLGVVTPSFIAMIVLAYVITKSQHLKAVKGALKSIVAGVVALIGFATIKIALSTGLVNFSEGVKIDYVATFIAIAAFSLLKFTKIHPVLILIGFGFLGIIVY</sequence>
<gene>
    <name evidence="8" type="ORF">PRVXT_000844</name>
</gene>
<reference evidence="8" key="1">
    <citation type="journal article" date="2013" name="Extremophiles">
        <title>Proteinivorax tanatarense gen. nov., sp. nov., an anaerobic, haloalkaliphilic, proteolytic bacterium isolated from a decaying algal bloom, and proposal of Proteinivoraceae fam. nov.</title>
        <authorList>
            <person name="Kevbrin V."/>
            <person name="Boltyanskaya Y."/>
            <person name="Zhilina T."/>
            <person name="Kolganova T."/>
            <person name="Lavrentjeva E."/>
            <person name="Kuznetsov B."/>
        </authorList>
    </citation>
    <scope>NUCLEOTIDE SEQUENCE</scope>
    <source>
        <strain evidence="8">Z-910T</strain>
    </source>
</reference>
<evidence type="ECO:0000256" key="5">
    <source>
        <dbReference type="ARBA" id="ARBA00022989"/>
    </source>
</evidence>
<dbReference type="Pfam" id="PF02417">
    <property type="entry name" value="Chromate_transp"/>
    <property type="match status" value="1"/>
</dbReference>
<dbReference type="RefSeq" id="WP_350344431.1">
    <property type="nucleotide sequence ID" value="NZ_CP158367.1"/>
</dbReference>
<evidence type="ECO:0000256" key="1">
    <source>
        <dbReference type="ARBA" id="ARBA00004651"/>
    </source>
</evidence>
<dbReference type="AlphaFoldDB" id="A0AAU7VPA7"/>
<keyword evidence="6 7" id="KW-0472">Membrane</keyword>
<evidence type="ECO:0000256" key="3">
    <source>
        <dbReference type="ARBA" id="ARBA00022475"/>
    </source>
</evidence>
<name>A0AAU7VPA7_9FIRM</name>
<comment type="subcellular location">
    <subcellularLocation>
        <location evidence="1">Cell membrane</location>
        <topology evidence="1">Multi-pass membrane protein</topology>
    </subcellularLocation>
</comment>
<dbReference type="EMBL" id="CP158367">
    <property type="protein sequence ID" value="XBX75691.1"/>
    <property type="molecule type" value="Genomic_DNA"/>
</dbReference>
<dbReference type="InterPro" id="IPR003370">
    <property type="entry name" value="Chromate_transpt"/>
</dbReference>
<keyword evidence="4 7" id="KW-0812">Transmembrane</keyword>
<feature type="transmembrane region" description="Helical" evidence="7">
    <location>
        <begin position="74"/>
        <end position="99"/>
    </location>
</feature>
<proteinExistence type="inferred from homology"/>
<dbReference type="PANTHER" id="PTHR43663">
    <property type="entry name" value="CHROMATE TRANSPORT PROTEIN-RELATED"/>
    <property type="match status" value="1"/>
</dbReference>